<keyword evidence="5" id="KW-0533">Nickel</keyword>
<evidence type="ECO:0000256" key="5">
    <source>
        <dbReference type="ARBA" id="ARBA00022596"/>
    </source>
</evidence>
<dbReference type="InterPro" id="IPR003593">
    <property type="entry name" value="AAA+_ATPase"/>
</dbReference>
<evidence type="ECO:0000256" key="9">
    <source>
        <dbReference type="ARBA" id="ARBA00023065"/>
    </source>
</evidence>
<evidence type="ECO:0000256" key="15">
    <source>
        <dbReference type="ARBA" id="ARBA00048610"/>
    </source>
</evidence>
<evidence type="ECO:0000256" key="11">
    <source>
        <dbReference type="ARBA" id="ARBA00023136"/>
    </source>
</evidence>
<evidence type="ECO:0000256" key="14">
    <source>
        <dbReference type="ARBA" id="ARBA00044143"/>
    </source>
</evidence>
<dbReference type="Pfam" id="PF00005">
    <property type="entry name" value="ABC_tran"/>
    <property type="match status" value="1"/>
</dbReference>
<evidence type="ECO:0000313" key="17">
    <source>
        <dbReference type="EMBL" id="MBM6827130.1"/>
    </source>
</evidence>
<evidence type="ECO:0000256" key="3">
    <source>
        <dbReference type="ARBA" id="ARBA00022448"/>
    </source>
</evidence>
<dbReference type="PROSITE" id="PS50893">
    <property type="entry name" value="ABC_TRANSPORTER_2"/>
    <property type="match status" value="1"/>
</dbReference>
<comment type="similarity">
    <text evidence="2">Belongs to the ABC transporter superfamily.</text>
</comment>
<dbReference type="GO" id="GO:0005886">
    <property type="term" value="C:plasma membrane"/>
    <property type="evidence" value="ECO:0007669"/>
    <property type="project" value="UniProtKB-SubCell"/>
</dbReference>
<dbReference type="InterPro" id="IPR027417">
    <property type="entry name" value="P-loop_NTPase"/>
</dbReference>
<dbReference type="EMBL" id="JACJLV010000025">
    <property type="protein sequence ID" value="MBM6827130.1"/>
    <property type="molecule type" value="Genomic_DNA"/>
</dbReference>
<proteinExistence type="inferred from homology"/>
<comment type="subunit">
    <text evidence="12">The complex is composed of two ATP-binding proteins (NikD and NikE), two transmembrane proteins (NikB and NikC) and a solute-binding protein (NikA).</text>
</comment>
<comment type="subcellular location">
    <subcellularLocation>
        <location evidence="1">Cell membrane</location>
        <topology evidence="1">Peripheral membrane protein</topology>
    </subcellularLocation>
</comment>
<dbReference type="PROSITE" id="PS00211">
    <property type="entry name" value="ABC_TRANSPORTER_1"/>
    <property type="match status" value="1"/>
</dbReference>
<dbReference type="GO" id="GO:0005524">
    <property type="term" value="F:ATP binding"/>
    <property type="evidence" value="ECO:0007669"/>
    <property type="project" value="UniProtKB-KW"/>
</dbReference>
<evidence type="ECO:0000256" key="8">
    <source>
        <dbReference type="ARBA" id="ARBA00022967"/>
    </source>
</evidence>
<name>A0A938X209_9CLOT</name>
<keyword evidence="18" id="KW-1185">Reference proteome</keyword>
<dbReference type="InterPro" id="IPR017871">
    <property type="entry name" value="ABC_transporter-like_CS"/>
</dbReference>
<sequence>MRWWARGCPARCFFFSLPGCCPGSWGLLLASLQVRPGEVAAIVGASGSGKSLLAHAILGILPYNSHMEGEILYDGEPLTRERQEKLRGREIALIPQGVICLDPLMKVGPQLWKGKKDPETRRQFREALARYGLGPETEDLYPFELSGGMARRVLIASAAAERPRLIVADEPTPGLDTGTARRILGHFRELADEGAAVLLITHDLELALEVADRVSVFYQGESVEEITPEEFRRPETLEHPFTRALWQAMQEEGGAGWS</sequence>
<evidence type="ECO:0000256" key="2">
    <source>
        <dbReference type="ARBA" id="ARBA00005417"/>
    </source>
</evidence>
<reference evidence="17" key="1">
    <citation type="submission" date="2020-08" db="EMBL/GenBank/DDBJ databases">
        <authorList>
            <person name="Cejkova D."/>
            <person name="Kubasova T."/>
            <person name="Jahodarova E."/>
            <person name="Rychlik I."/>
        </authorList>
    </citation>
    <scope>NUCLEOTIDE SEQUENCE</scope>
    <source>
        <strain evidence="17">An420c</strain>
    </source>
</reference>
<dbReference type="CDD" id="cd03257">
    <property type="entry name" value="ABC_NikE_OppD_transporters"/>
    <property type="match status" value="1"/>
</dbReference>
<evidence type="ECO:0000256" key="7">
    <source>
        <dbReference type="ARBA" id="ARBA00022840"/>
    </source>
</evidence>
<protein>
    <recommendedName>
        <fullName evidence="14">Nickel import system ATP-binding protein NikD</fullName>
        <ecNumber evidence="13">7.2.2.11</ecNumber>
    </recommendedName>
</protein>
<dbReference type="InterPro" id="IPR050388">
    <property type="entry name" value="ABC_Ni/Peptide_Import"/>
</dbReference>
<evidence type="ECO:0000256" key="1">
    <source>
        <dbReference type="ARBA" id="ARBA00004202"/>
    </source>
</evidence>
<keyword evidence="7 17" id="KW-0067">ATP-binding</keyword>
<evidence type="ECO:0000256" key="6">
    <source>
        <dbReference type="ARBA" id="ARBA00022741"/>
    </source>
</evidence>
<reference evidence="17" key="2">
    <citation type="journal article" date="2021" name="Sci. Rep.">
        <title>The distribution of antibiotic resistance genes in chicken gut microbiota commensals.</title>
        <authorList>
            <person name="Juricova H."/>
            <person name="Matiasovicova J."/>
            <person name="Kubasova T."/>
            <person name="Cejkova D."/>
            <person name="Rychlik I."/>
        </authorList>
    </citation>
    <scope>NUCLEOTIDE SEQUENCE</scope>
    <source>
        <strain evidence="17">An420c</strain>
    </source>
</reference>
<evidence type="ECO:0000259" key="16">
    <source>
        <dbReference type="PROSITE" id="PS50893"/>
    </source>
</evidence>
<dbReference type="GO" id="GO:0015413">
    <property type="term" value="F:ABC-type nickel transporter activity"/>
    <property type="evidence" value="ECO:0007669"/>
    <property type="project" value="UniProtKB-EC"/>
</dbReference>
<organism evidence="17 18">
    <name type="scientific">Mordavella massiliensis</name>
    <dbReference type="NCBI Taxonomy" id="1871024"/>
    <lineage>
        <taxon>Bacteria</taxon>
        <taxon>Bacillati</taxon>
        <taxon>Bacillota</taxon>
        <taxon>Clostridia</taxon>
        <taxon>Eubacteriales</taxon>
        <taxon>Clostridiaceae</taxon>
        <taxon>Mordavella</taxon>
    </lineage>
</organism>
<keyword evidence="11" id="KW-0472">Membrane</keyword>
<evidence type="ECO:0000256" key="12">
    <source>
        <dbReference type="ARBA" id="ARBA00038669"/>
    </source>
</evidence>
<dbReference type="InterPro" id="IPR003439">
    <property type="entry name" value="ABC_transporter-like_ATP-bd"/>
</dbReference>
<feature type="domain" description="ABC transporter" evidence="16">
    <location>
        <begin position="8"/>
        <end position="244"/>
    </location>
</feature>
<dbReference type="SMART" id="SM00382">
    <property type="entry name" value="AAA"/>
    <property type="match status" value="1"/>
</dbReference>
<evidence type="ECO:0000256" key="10">
    <source>
        <dbReference type="ARBA" id="ARBA00023112"/>
    </source>
</evidence>
<dbReference type="EC" id="7.2.2.11" evidence="13"/>
<comment type="catalytic activity">
    <reaction evidence="15">
        <text>Ni(2+)(out) + ATP + H2O = Ni(2+)(in) + ADP + phosphate + H(+)</text>
        <dbReference type="Rhea" id="RHEA:15557"/>
        <dbReference type="ChEBI" id="CHEBI:15377"/>
        <dbReference type="ChEBI" id="CHEBI:15378"/>
        <dbReference type="ChEBI" id="CHEBI:30616"/>
        <dbReference type="ChEBI" id="CHEBI:43474"/>
        <dbReference type="ChEBI" id="CHEBI:49786"/>
        <dbReference type="ChEBI" id="CHEBI:456216"/>
        <dbReference type="EC" id="7.2.2.11"/>
    </reaction>
    <physiologicalReaction direction="left-to-right" evidence="15">
        <dbReference type="Rhea" id="RHEA:15558"/>
    </physiologicalReaction>
</comment>
<keyword evidence="6" id="KW-0547">Nucleotide-binding</keyword>
<dbReference type="PANTHER" id="PTHR43297">
    <property type="entry name" value="OLIGOPEPTIDE TRANSPORT ATP-BINDING PROTEIN APPD"/>
    <property type="match status" value="1"/>
</dbReference>
<dbReference type="SUPFAM" id="SSF52540">
    <property type="entry name" value="P-loop containing nucleoside triphosphate hydrolases"/>
    <property type="match status" value="1"/>
</dbReference>
<accession>A0A938X209</accession>
<evidence type="ECO:0000256" key="13">
    <source>
        <dbReference type="ARBA" id="ARBA00039098"/>
    </source>
</evidence>
<gene>
    <name evidence="17" type="ORF">H6A13_08510</name>
</gene>
<dbReference type="Gene3D" id="3.40.50.300">
    <property type="entry name" value="P-loop containing nucleotide triphosphate hydrolases"/>
    <property type="match status" value="1"/>
</dbReference>
<keyword evidence="10" id="KW-0921">Nickel transport</keyword>
<dbReference type="GO" id="GO:0016887">
    <property type="term" value="F:ATP hydrolysis activity"/>
    <property type="evidence" value="ECO:0007669"/>
    <property type="project" value="InterPro"/>
</dbReference>
<keyword evidence="9" id="KW-0406">Ion transport</keyword>
<dbReference type="AlphaFoldDB" id="A0A938X209"/>
<keyword evidence="4" id="KW-1003">Cell membrane</keyword>
<keyword evidence="3" id="KW-0813">Transport</keyword>
<comment type="caution">
    <text evidence="17">The sequence shown here is derived from an EMBL/GenBank/DDBJ whole genome shotgun (WGS) entry which is preliminary data.</text>
</comment>
<evidence type="ECO:0000256" key="4">
    <source>
        <dbReference type="ARBA" id="ARBA00022475"/>
    </source>
</evidence>
<dbReference type="PANTHER" id="PTHR43297:SF13">
    <property type="entry name" value="NICKEL ABC TRANSPORTER, ATP-BINDING PROTEIN"/>
    <property type="match status" value="1"/>
</dbReference>
<dbReference type="Proteomes" id="UP000713880">
    <property type="component" value="Unassembled WGS sequence"/>
</dbReference>
<keyword evidence="8" id="KW-1278">Translocase</keyword>
<evidence type="ECO:0000313" key="18">
    <source>
        <dbReference type="Proteomes" id="UP000713880"/>
    </source>
</evidence>